<keyword evidence="2" id="KW-1185">Reference proteome</keyword>
<name>A0ABW5TCA9_9FLAO</name>
<accession>A0ABW5TCA9</accession>
<dbReference type="RefSeq" id="WP_380291103.1">
    <property type="nucleotide sequence ID" value="NZ_JBHULY010000016.1"/>
</dbReference>
<dbReference type="EMBL" id="JBHULY010000016">
    <property type="protein sequence ID" value="MFD2726300.1"/>
    <property type="molecule type" value="Genomic_DNA"/>
</dbReference>
<evidence type="ECO:0000313" key="2">
    <source>
        <dbReference type="Proteomes" id="UP001597476"/>
    </source>
</evidence>
<dbReference type="Pfam" id="PF17642">
    <property type="entry name" value="TssD"/>
    <property type="match status" value="1"/>
</dbReference>
<organism evidence="1 2">
    <name type="scientific">Hyunsoonleella rubra</name>
    <dbReference type="NCBI Taxonomy" id="1737062"/>
    <lineage>
        <taxon>Bacteria</taxon>
        <taxon>Pseudomonadati</taxon>
        <taxon>Bacteroidota</taxon>
        <taxon>Flavobacteriia</taxon>
        <taxon>Flavobacteriales</taxon>
        <taxon>Flavobacteriaceae</taxon>
    </lineage>
</organism>
<sequence length="132" mass="14590">MSFLAKLTIEDNEYNVLSFSFSVSQAVHHGAARPSGRPVISHLSITLESVGNSGFYEWSILDYEQKDGEIVFYKRDAMASSRTLKFTGAFCINYNETFESSNTSPMVTSLVLAVETLELDSTVYVNPAIESA</sequence>
<evidence type="ECO:0000313" key="1">
    <source>
        <dbReference type="EMBL" id="MFD2726300.1"/>
    </source>
</evidence>
<dbReference type="Proteomes" id="UP001597476">
    <property type="component" value="Unassembled WGS sequence"/>
</dbReference>
<dbReference type="InterPro" id="IPR041408">
    <property type="entry name" value="Hcp_Tssd"/>
</dbReference>
<comment type="caution">
    <text evidence="1">The sequence shown here is derived from an EMBL/GenBank/DDBJ whole genome shotgun (WGS) entry which is preliminary data.</text>
</comment>
<proteinExistence type="predicted"/>
<gene>
    <name evidence="1" type="primary">tssD</name>
    <name evidence="1" type="ORF">ACFSR8_08745</name>
</gene>
<protein>
    <submittedName>
        <fullName evidence="1">Type VI secretion system tube protein TssD</fullName>
    </submittedName>
</protein>
<reference evidence="2" key="1">
    <citation type="journal article" date="2019" name="Int. J. Syst. Evol. Microbiol.">
        <title>The Global Catalogue of Microorganisms (GCM) 10K type strain sequencing project: providing services to taxonomists for standard genome sequencing and annotation.</title>
        <authorList>
            <consortium name="The Broad Institute Genomics Platform"/>
            <consortium name="The Broad Institute Genome Sequencing Center for Infectious Disease"/>
            <person name="Wu L."/>
            <person name="Ma J."/>
        </authorList>
    </citation>
    <scope>NUCLEOTIDE SEQUENCE [LARGE SCALE GENOMIC DNA]</scope>
    <source>
        <strain evidence="2">KCTC 42398</strain>
    </source>
</reference>